<dbReference type="EMBL" id="GBXM01015600">
    <property type="protein sequence ID" value="JAH92977.1"/>
    <property type="molecule type" value="Transcribed_RNA"/>
</dbReference>
<protein>
    <submittedName>
        <fullName evidence="1">Uncharacterized protein</fullName>
    </submittedName>
</protein>
<dbReference type="AlphaFoldDB" id="A0A0E9WRI0"/>
<accession>A0A0E9WRI0</accession>
<proteinExistence type="predicted"/>
<name>A0A0E9WRI0_ANGAN</name>
<reference evidence="1" key="2">
    <citation type="journal article" date="2015" name="Fish Shellfish Immunol.">
        <title>Early steps in the European eel (Anguilla anguilla)-Vibrio vulnificus interaction in the gills: Role of the RtxA13 toxin.</title>
        <authorList>
            <person name="Callol A."/>
            <person name="Pajuelo D."/>
            <person name="Ebbesson L."/>
            <person name="Teles M."/>
            <person name="MacKenzie S."/>
            <person name="Amaro C."/>
        </authorList>
    </citation>
    <scope>NUCLEOTIDE SEQUENCE</scope>
</reference>
<organism evidence="1">
    <name type="scientific">Anguilla anguilla</name>
    <name type="common">European freshwater eel</name>
    <name type="synonym">Muraena anguilla</name>
    <dbReference type="NCBI Taxonomy" id="7936"/>
    <lineage>
        <taxon>Eukaryota</taxon>
        <taxon>Metazoa</taxon>
        <taxon>Chordata</taxon>
        <taxon>Craniata</taxon>
        <taxon>Vertebrata</taxon>
        <taxon>Euteleostomi</taxon>
        <taxon>Actinopterygii</taxon>
        <taxon>Neopterygii</taxon>
        <taxon>Teleostei</taxon>
        <taxon>Anguilliformes</taxon>
        <taxon>Anguillidae</taxon>
        <taxon>Anguilla</taxon>
    </lineage>
</organism>
<reference evidence="1" key="1">
    <citation type="submission" date="2014-11" db="EMBL/GenBank/DDBJ databases">
        <authorList>
            <person name="Amaro Gonzalez C."/>
        </authorList>
    </citation>
    <scope>NUCLEOTIDE SEQUENCE</scope>
</reference>
<evidence type="ECO:0000313" key="1">
    <source>
        <dbReference type="EMBL" id="JAH92977.1"/>
    </source>
</evidence>
<sequence>MNMCLFVSTPPKKNFHPSLDAKLFFLFSFLLVPTDRDQTSQFCRSFCSGSMYEQAFDWLRLSVPLKKKKKKTAFLDRDWSCRHTCCVR</sequence>